<dbReference type="GO" id="GO:0005681">
    <property type="term" value="C:spliceosomal complex"/>
    <property type="evidence" value="ECO:0007669"/>
    <property type="project" value="TreeGrafter"/>
</dbReference>
<dbReference type="InterPro" id="IPR001748">
    <property type="entry name" value="BUD31"/>
</dbReference>
<dbReference type="InterPro" id="IPR001163">
    <property type="entry name" value="Sm_dom_euk/arc"/>
</dbReference>
<keyword evidence="3" id="KW-0539">Nucleus</keyword>
<gene>
    <name evidence="5" type="ORF">OGATHE_004874</name>
</gene>
<dbReference type="SMART" id="SM00651">
    <property type="entry name" value="Sm"/>
    <property type="match status" value="1"/>
</dbReference>
<proteinExistence type="inferred from homology"/>
<dbReference type="Pfam" id="PF01423">
    <property type="entry name" value="LSM"/>
    <property type="match status" value="1"/>
</dbReference>
<evidence type="ECO:0000259" key="4">
    <source>
        <dbReference type="PROSITE" id="PS52002"/>
    </source>
</evidence>
<name>A0A9P8P1X4_9ASCO</name>
<dbReference type="InterPro" id="IPR047575">
    <property type="entry name" value="Sm"/>
</dbReference>
<reference evidence="5" key="2">
    <citation type="submission" date="2021-01" db="EMBL/GenBank/DDBJ databases">
        <authorList>
            <person name="Schikora-Tamarit M.A."/>
        </authorList>
    </citation>
    <scope>NUCLEOTIDE SEQUENCE</scope>
    <source>
        <strain evidence="5">NCAIM Y.01608</strain>
    </source>
</reference>
<sequence length="224" mass="26342">MPRFKGSNSKTPEEFWKLQPTLVKFEEKMKRSESKIAKMGRPKHESLWEISQINHQRSRYIYEMFYKKKLITRPTYDWLLNHKYGDAELIAKWRKQGYENLCCLQCIEKSNANKRPRQKRDKLEGPKRDAILDLQKYQNQRLVITFLGGRKVNGVLKGFDQLMNLVLDNCVETLKEDCDSHTLSSQTRHLGLVVVRGPVLLTISPFEGSEVIENPYQTQNKVMH</sequence>
<dbReference type="GO" id="GO:0000956">
    <property type="term" value="P:nuclear-transcribed mRNA catabolic process"/>
    <property type="evidence" value="ECO:0007669"/>
    <property type="project" value="InterPro"/>
</dbReference>
<comment type="subcellular location">
    <subcellularLocation>
        <location evidence="1">Nucleus</location>
    </subcellularLocation>
</comment>
<reference evidence="5" key="1">
    <citation type="journal article" date="2021" name="Open Biol.">
        <title>Shared evolutionary footprints suggest mitochondrial oxidative damage underlies multiple complex I losses in fungi.</title>
        <authorList>
            <person name="Schikora-Tamarit M.A."/>
            <person name="Marcet-Houben M."/>
            <person name="Nosek J."/>
            <person name="Gabaldon T."/>
        </authorList>
    </citation>
    <scope>NUCLEOTIDE SEQUENCE</scope>
    <source>
        <strain evidence="5">NCAIM Y.01608</strain>
    </source>
</reference>
<evidence type="ECO:0000256" key="3">
    <source>
        <dbReference type="ARBA" id="ARBA00023242"/>
    </source>
</evidence>
<dbReference type="CDD" id="cd01729">
    <property type="entry name" value="LSm7"/>
    <property type="match status" value="1"/>
</dbReference>
<dbReference type="PROSITE" id="PS52002">
    <property type="entry name" value="SM"/>
    <property type="match status" value="1"/>
</dbReference>
<dbReference type="EMBL" id="JAEUBD010001266">
    <property type="protein sequence ID" value="KAH3663297.1"/>
    <property type="molecule type" value="Genomic_DNA"/>
</dbReference>
<dbReference type="PRINTS" id="PR00322">
    <property type="entry name" value="G10"/>
</dbReference>
<comment type="caution">
    <text evidence="5">The sequence shown here is derived from an EMBL/GenBank/DDBJ whole genome shotgun (WGS) entry which is preliminary data.</text>
</comment>
<evidence type="ECO:0000256" key="1">
    <source>
        <dbReference type="ARBA" id="ARBA00004123"/>
    </source>
</evidence>
<dbReference type="GO" id="GO:0003723">
    <property type="term" value="F:RNA binding"/>
    <property type="evidence" value="ECO:0007669"/>
    <property type="project" value="InterPro"/>
</dbReference>
<dbReference type="InterPro" id="IPR010920">
    <property type="entry name" value="LSM_dom_sf"/>
</dbReference>
<dbReference type="InterPro" id="IPR017132">
    <property type="entry name" value="Lsm7"/>
</dbReference>
<dbReference type="AlphaFoldDB" id="A0A9P8P1X4"/>
<dbReference type="SUPFAM" id="SSF50182">
    <property type="entry name" value="Sm-like ribonucleoproteins"/>
    <property type="match status" value="1"/>
</dbReference>
<keyword evidence="6" id="KW-1185">Reference proteome</keyword>
<dbReference type="Gene3D" id="2.30.30.100">
    <property type="match status" value="1"/>
</dbReference>
<evidence type="ECO:0000313" key="5">
    <source>
        <dbReference type="EMBL" id="KAH3663297.1"/>
    </source>
</evidence>
<dbReference type="PANTHER" id="PTHR19411:SF0">
    <property type="entry name" value="PROTEIN BUD31 HOMOLOG"/>
    <property type="match status" value="1"/>
</dbReference>
<dbReference type="Pfam" id="PF01125">
    <property type="entry name" value="BUD31"/>
    <property type="match status" value="1"/>
</dbReference>
<comment type="similarity">
    <text evidence="2">Belongs to the BUD31 (G10) family.</text>
</comment>
<evidence type="ECO:0000256" key="2">
    <source>
        <dbReference type="ARBA" id="ARBA00005287"/>
    </source>
</evidence>
<feature type="domain" description="Sm" evidence="4">
    <location>
        <begin position="129"/>
        <end position="209"/>
    </location>
</feature>
<organism evidence="5 6">
    <name type="scientific">Ogataea polymorpha</name>
    <dbReference type="NCBI Taxonomy" id="460523"/>
    <lineage>
        <taxon>Eukaryota</taxon>
        <taxon>Fungi</taxon>
        <taxon>Dikarya</taxon>
        <taxon>Ascomycota</taxon>
        <taxon>Saccharomycotina</taxon>
        <taxon>Pichiomycetes</taxon>
        <taxon>Pichiales</taxon>
        <taxon>Pichiaceae</taxon>
        <taxon>Ogataea</taxon>
    </lineage>
</organism>
<protein>
    <recommendedName>
        <fullName evidence="4">Sm domain-containing protein</fullName>
    </recommendedName>
</protein>
<evidence type="ECO:0000313" key="6">
    <source>
        <dbReference type="Proteomes" id="UP000788993"/>
    </source>
</evidence>
<dbReference type="GO" id="GO:0000398">
    <property type="term" value="P:mRNA splicing, via spliceosome"/>
    <property type="evidence" value="ECO:0007669"/>
    <property type="project" value="InterPro"/>
</dbReference>
<accession>A0A9P8P1X4</accession>
<dbReference type="Proteomes" id="UP000788993">
    <property type="component" value="Unassembled WGS sequence"/>
</dbReference>
<dbReference type="PANTHER" id="PTHR19411">
    <property type="entry name" value="PROTEIN BUD31-RELATED"/>
    <property type="match status" value="1"/>
</dbReference>